<dbReference type="Proteomes" id="UP001341840">
    <property type="component" value="Unassembled WGS sequence"/>
</dbReference>
<evidence type="ECO:0000256" key="1">
    <source>
        <dbReference type="SAM" id="Phobius"/>
    </source>
</evidence>
<sequence>MIILRQASFNNHRQQQQQLIRGSQGSSSRKTAGTKLGEVVGGATAVCCCFPVGLANVMFLAIYKVPAGLCRQALQKRKQRRRLRQAKKEGLYPPNRCYSYAFDEEFGAKFYGVGEEDFVKKFKDERLEEEKADKEVVELEKEMWETFYGSGFWRSCSKREINNSSSQNFISIVSGPNVEAHDAKSCTEFI</sequence>
<dbReference type="PANTHER" id="PTHR33264">
    <property type="entry name" value="EXPRESSED PROTEIN"/>
    <property type="match status" value="1"/>
</dbReference>
<organism evidence="2 3">
    <name type="scientific">Stylosanthes scabra</name>
    <dbReference type="NCBI Taxonomy" id="79078"/>
    <lineage>
        <taxon>Eukaryota</taxon>
        <taxon>Viridiplantae</taxon>
        <taxon>Streptophyta</taxon>
        <taxon>Embryophyta</taxon>
        <taxon>Tracheophyta</taxon>
        <taxon>Spermatophyta</taxon>
        <taxon>Magnoliopsida</taxon>
        <taxon>eudicotyledons</taxon>
        <taxon>Gunneridae</taxon>
        <taxon>Pentapetalae</taxon>
        <taxon>rosids</taxon>
        <taxon>fabids</taxon>
        <taxon>Fabales</taxon>
        <taxon>Fabaceae</taxon>
        <taxon>Papilionoideae</taxon>
        <taxon>50 kb inversion clade</taxon>
        <taxon>dalbergioids sensu lato</taxon>
        <taxon>Dalbergieae</taxon>
        <taxon>Pterocarpus clade</taxon>
        <taxon>Stylosanthes</taxon>
    </lineage>
</organism>
<keyword evidence="3" id="KW-1185">Reference proteome</keyword>
<keyword evidence="1" id="KW-0472">Membrane</keyword>
<dbReference type="PANTHER" id="PTHR33264:SF8">
    <property type="entry name" value="EXPRESSED PROTEIN"/>
    <property type="match status" value="1"/>
</dbReference>
<dbReference type="EMBL" id="JASCZI010031624">
    <property type="protein sequence ID" value="MED6127143.1"/>
    <property type="molecule type" value="Genomic_DNA"/>
</dbReference>
<reference evidence="2 3" key="1">
    <citation type="journal article" date="2023" name="Plants (Basel)">
        <title>Bridging the Gap: Combining Genomics and Transcriptomics Approaches to Understand Stylosanthes scabra, an Orphan Legume from the Brazilian Caatinga.</title>
        <authorList>
            <person name="Ferreira-Neto J.R.C."/>
            <person name="da Silva M.D."/>
            <person name="Binneck E."/>
            <person name="de Melo N.F."/>
            <person name="da Silva R.H."/>
            <person name="de Melo A.L.T.M."/>
            <person name="Pandolfi V."/>
            <person name="Bustamante F.O."/>
            <person name="Brasileiro-Vidal A.C."/>
            <person name="Benko-Iseppon A.M."/>
        </authorList>
    </citation>
    <scope>NUCLEOTIDE SEQUENCE [LARGE SCALE GENOMIC DNA]</scope>
    <source>
        <tissue evidence="2">Leaves</tissue>
    </source>
</reference>
<evidence type="ECO:0000313" key="2">
    <source>
        <dbReference type="EMBL" id="MED6127143.1"/>
    </source>
</evidence>
<protein>
    <recommendedName>
        <fullName evidence="4">Transmembrane protein</fullName>
    </recommendedName>
</protein>
<evidence type="ECO:0008006" key="4">
    <source>
        <dbReference type="Google" id="ProtNLM"/>
    </source>
</evidence>
<proteinExistence type="predicted"/>
<accession>A0ABU6RTP6</accession>
<gene>
    <name evidence="2" type="ORF">PIB30_085276</name>
</gene>
<evidence type="ECO:0000313" key="3">
    <source>
        <dbReference type="Proteomes" id="UP001341840"/>
    </source>
</evidence>
<keyword evidence="1" id="KW-1133">Transmembrane helix</keyword>
<comment type="caution">
    <text evidence="2">The sequence shown here is derived from an EMBL/GenBank/DDBJ whole genome shotgun (WGS) entry which is preliminary data.</text>
</comment>
<keyword evidence="1" id="KW-0812">Transmembrane</keyword>
<name>A0ABU6RTP6_9FABA</name>
<feature type="transmembrane region" description="Helical" evidence="1">
    <location>
        <begin position="39"/>
        <end position="63"/>
    </location>
</feature>